<accession>A0ACC1P4P2</accession>
<keyword evidence="2" id="KW-1185">Reference proteome</keyword>
<proteinExistence type="predicted"/>
<dbReference type="Proteomes" id="UP001143856">
    <property type="component" value="Unassembled WGS sequence"/>
</dbReference>
<sequence length="179" mass="19632">MSPSSSSVLVTITSTSVSLPPQSTSDTQLSSSTDVPQPTNAIRLPSESEDSGSSNSQKAGQIAGGTIGSIAAVGLIFFAIWLWRRHRNRHSRFSRMLPDETRYLATQPPHPGKARSPSSIMNQLMTAAYEAEDGVDYRDSEQIFDNYANEKKKSYAAPENQNMEDHEQDREHVEDVGGC</sequence>
<evidence type="ECO:0000313" key="1">
    <source>
        <dbReference type="EMBL" id="KAJ2985793.1"/>
    </source>
</evidence>
<name>A0ACC1P4P2_9PEZI</name>
<protein>
    <submittedName>
        <fullName evidence="1">Uncharacterized protein</fullName>
    </submittedName>
</protein>
<gene>
    <name evidence="1" type="ORF">NUW58_g5347</name>
</gene>
<organism evidence="1 2">
    <name type="scientific">Xylaria curta</name>
    <dbReference type="NCBI Taxonomy" id="42375"/>
    <lineage>
        <taxon>Eukaryota</taxon>
        <taxon>Fungi</taxon>
        <taxon>Dikarya</taxon>
        <taxon>Ascomycota</taxon>
        <taxon>Pezizomycotina</taxon>
        <taxon>Sordariomycetes</taxon>
        <taxon>Xylariomycetidae</taxon>
        <taxon>Xylariales</taxon>
        <taxon>Xylariaceae</taxon>
        <taxon>Xylaria</taxon>
    </lineage>
</organism>
<evidence type="ECO:0000313" key="2">
    <source>
        <dbReference type="Proteomes" id="UP001143856"/>
    </source>
</evidence>
<reference evidence="1" key="1">
    <citation type="submission" date="2022-10" db="EMBL/GenBank/DDBJ databases">
        <title>Genome Sequence of Xylaria curta.</title>
        <authorList>
            <person name="Buettner E."/>
        </authorList>
    </citation>
    <scope>NUCLEOTIDE SEQUENCE</scope>
    <source>
        <strain evidence="1">Babe10</strain>
    </source>
</reference>
<dbReference type="EMBL" id="JAPDGR010001046">
    <property type="protein sequence ID" value="KAJ2985793.1"/>
    <property type="molecule type" value="Genomic_DNA"/>
</dbReference>
<comment type="caution">
    <text evidence="1">The sequence shown here is derived from an EMBL/GenBank/DDBJ whole genome shotgun (WGS) entry which is preliminary data.</text>
</comment>